<feature type="region of interest" description="Disordered" evidence="8">
    <location>
        <begin position="842"/>
        <end position="896"/>
    </location>
</feature>
<dbReference type="InterPro" id="IPR011989">
    <property type="entry name" value="ARM-like"/>
</dbReference>
<dbReference type="Pfam" id="PF01602">
    <property type="entry name" value="Adaptin_N"/>
    <property type="match status" value="1"/>
</dbReference>
<evidence type="ECO:0000256" key="6">
    <source>
        <dbReference type="ARBA" id="ARBA00023136"/>
    </source>
</evidence>
<sequence>MITMLIIKTDLKATALLKLIYLEMFGHDMSWASFHVLEVMSSPKYIQKRVGYLGAVQSFRPDTEVLMLATNLLKKDISSALPPTISLPLVTLPHVITSSLALSLLSDLLPRLSHSKPAIRKKTVVALYRLALVYPDTLRPAWPKIKDLLMNEQEDSSVTAAVINVVCELGWRRPKDFLPLAPRLFDLLVDGGNNWMAIKIIKLFATLTPLEPRLIKKLLPPLTTLIRTTPAMSLLYECINGIIQGGILEGTEGVREGEEIASLCVGKLRGMIMVEDDPNLRYVALLTFKRIVTSHAHLVSNHQDAILSCIDDPDISIRLQALDLGASMVNSENLTAVVERLMRQLKNAPPSVDATENTRHNSEGVEPAADSDGEDPGETLKPIKGSLNDAPPLPAEYRISIMRRILDMCSRETYTNISDFEWYIDTLVQLVKLVPPTNQNSSNKGSSTSAEAEKDISSEIGLELQNVAVRVSTVREEAVSAAASLIAVDGSESTFQNLNAGGQGVLQSAIWIVGEYAHFVSDPSTTLSHAIHPKVRYLASPILSTYLQAIPKIMISITSHDHTPWTSERNSMTSLLLARITHFLEPLTTHPNLEVQERCVEFLELMRVAAQAVTNHDTTYSTQGPLLLTRAIPSLYTGDELKPVAPTAQEKVPLPDNLDLDIPINENLASILQRADLDDDLTDTESSEFDTFYNVRPSRKTAIAVAGPAIETLPSAEPEPLSYQQTEGTASLDPEALSRKRLERRIRNKDDPFYIPSEDNNNNVSGASTPFHDILRSTNGEDVDVDSIPIMNLDLGDQQQSPPETSDPEPRALALSKRKKAPKKHHVVALDENLDLDIPQLASTSRTASPAPPLRAAKATRRNPLQVDSSSLGAFSLNGEGDDGEPGRSDEAEDKEMAKALAEVERLRMEMQRASERVVVPEGTLVKKKKKRRKGRDVLGGDGAGNEEVELVAGGGQVEVGVRGGEAGEAEAEVEAVGVGEGAGGEFKKKKKKKKKREIVLETGEEIT</sequence>
<feature type="compositionally biased region" description="Basic residues" evidence="8">
    <location>
        <begin position="816"/>
        <end position="826"/>
    </location>
</feature>
<reference evidence="10" key="1">
    <citation type="submission" date="2021-03" db="EMBL/GenBank/DDBJ databases">
        <authorList>
            <person name="Tagirdzhanova G."/>
        </authorList>
    </citation>
    <scope>NUCLEOTIDE SEQUENCE</scope>
</reference>
<evidence type="ECO:0000256" key="2">
    <source>
        <dbReference type="ARBA" id="ARBA00006613"/>
    </source>
</evidence>
<dbReference type="GO" id="GO:0010008">
    <property type="term" value="C:endosome membrane"/>
    <property type="evidence" value="ECO:0007669"/>
    <property type="project" value="TreeGrafter"/>
</dbReference>
<dbReference type="GO" id="GO:0030123">
    <property type="term" value="C:AP-3 adaptor complex"/>
    <property type="evidence" value="ECO:0007669"/>
    <property type="project" value="InterPro"/>
</dbReference>
<keyword evidence="11" id="KW-1185">Reference proteome</keyword>
<feature type="domain" description="Clathrin/coatomer adaptor adaptin-like N-terminal" evidence="9">
    <location>
        <begin position="10"/>
        <end position="608"/>
    </location>
</feature>
<dbReference type="InterPro" id="IPR016024">
    <property type="entry name" value="ARM-type_fold"/>
</dbReference>
<dbReference type="SUPFAM" id="SSF48371">
    <property type="entry name" value="ARM repeat"/>
    <property type="match status" value="1"/>
</dbReference>
<name>A0A8H3FGC3_9LECA</name>
<comment type="function">
    <text evidence="7">Part of the AP-3 complex, an adaptor-related complex which is not clathrin-associated. The complex is associated with the Golgi region as well as more peripheral structures. It facilitates the budding of vesicles from the Golgi membrane.</text>
</comment>
<keyword evidence="7" id="KW-0333">Golgi apparatus</keyword>
<dbReference type="AlphaFoldDB" id="A0A8H3FGC3"/>
<keyword evidence="6" id="KW-0472">Membrane</keyword>
<feature type="compositionally biased region" description="Polar residues" evidence="8">
    <location>
        <begin position="758"/>
        <end position="768"/>
    </location>
</feature>
<dbReference type="InterPro" id="IPR002553">
    <property type="entry name" value="Clathrin/coatomer_adapt-like_N"/>
</dbReference>
<comment type="subunit">
    <text evidence="7">Adaptor protein complex 3 (AP-3) is a heterotetramer.</text>
</comment>
<evidence type="ECO:0000313" key="11">
    <source>
        <dbReference type="Proteomes" id="UP000664521"/>
    </source>
</evidence>
<keyword evidence="5 7" id="KW-0653">Protein transport</keyword>
<proteinExistence type="inferred from homology"/>
<keyword evidence="3 7" id="KW-0813">Transport</keyword>
<evidence type="ECO:0000259" key="9">
    <source>
        <dbReference type="Pfam" id="PF01602"/>
    </source>
</evidence>
<feature type="region of interest" description="Disordered" evidence="8">
    <location>
        <begin position="348"/>
        <end position="389"/>
    </location>
</feature>
<evidence type="ECO:0000256" key="5">
    <source>
        <dbReference type="ARBA" id="ARBA00022927"/>
    </source>
</evidence>
<evidence type="ECO:0000256" key="8">
    <source>
        <dbReference type="SAM" id="MobiDB-lite"/>
    </source>
</evidence>
<dbReference type="EMBL" id="CAJPDS010000036">
    <property type="protein sequence ID" value="CAF9924717.1"/>
    <property type="molecule type" value="Genomic_DNA"/>
</dbReference>
<evidence type="ECO:0000256" key="3">
    <source>
        <dbReference type="ARBA" id="ARBA00022448"/>
    </source>
</evidence>
<dbReference type="Proteomes" id="UP000664521">
    <property type="component" value="Unassembled WGS sequence"/>
</dbReference>
<evidence type="ECO:0000256" key="7">
    <source>
        <dbReference type="PIRNR" id="PIRNR037092"/>
    </source>
</evidence>
<organism evidence="10 11">
    <name type="scientific">Heterodermia speciosa</name>
    <dbReference type="NCBI Taxonomy" id="116794"/>
    <lineage>
        <taxon>Eukaryota</taxon>
        <taxon>Fungi</taxon>
        <taxon>Dikarya</taxon>
        <taxon>Ascomycota</taxon>
        <taxon>Pezizomycotina</taxon>
        <taxon>Lecanoromycetes</taxon>
        <taxon>OSLEUM clade</taxon>
        <taxon>Lecanoromycetidae</taxon>
        <taxon>Caliciales</taxon>
        <taxon>Physciaceae</taxon>
        <taxon>Heterodermia</taxon>
    </lineage>
</organism>
<dbReference type="InterPro" id="IPR017105">
    <property type="entry name" value="AP3_complex_dsu"/>
</dbReference>
<evidence type="ECO:0000256" key="4">
    <source>
        <dbReference type="ARBA" id="ARBA00022737"/>
    </source>
</evidence>
<evidence type="ECO:0000313" key="10">
    <source>
        <dbReference type="EMBL" id="CAF9924717.1"/>
    </source>
</evidence>
<dbReference type="GO" id="GO:0006896">
    <property type="term" value="P:Golgi to vacuole transport"/>
    <property type="evidence" value="ECO:0007669"/>
    <property type="project" value="TreeGrafter"/>
</dbReference>
<gene>
    <name evidence="10" type="primary">APL5</name>
    <name evidence="10" type="ORF">HETSPECPRED_005669</name>
</gene>
<evidence type="ECO:0000256" key="1">
    <source>
        <dbReference type="ARBA" id="ARBA00004308"/>
    </source>
</evidence>
<dbReference type="Gene3D" id="1.25.10.10">
    <property type="entry name" value="Leucine-rich Repeat Variant"/>
    <property type="match status" value="1"/>
</dbReference>
<comment type="subcellular location">
    <subcellularLocation>
        <location evidence="1">Endomembrane system</location>
    </subcellularLocation>
    <subcellularLocation>
        <location evidence="7">Golgi apparatus</location>
    </subcellularLocation>
</comment>
<keyword evidence="4" id="KW-0677">Repeat</keyword>
<dbReference type="GO" id="GO:0005794">
    <property type="term" value="C:Golgi apparatus"/>
    <property type="evidence" value="ECO:0007669"/>
    <property type="project" value="UniProtKB-SubCell"/>
</dbReference>
<feature type="region of interest" description="Disordered" evidence="8">
    <location>
        <begin position="713"/>
        <end position="777"/>
    </location>
</feature>
<comment type="similarity">
    <text evidence="2 7">Belongs to the adaptor complexes large subunit family.</text>
</comment>
<comment type="caution">
    <text evidence="10">The sequence shown here is derived from an EMBL/GenBank/DDBJ whole genome shotgun (WGS) entry which is preliminary data.</text>
</comment>
<feature type="region of interest" description="Disordered" evidence="8">
    <location>
        <begin position="793"/>
        <end position="826"/>
    </location>
</feature>
<dbReference type="PANTHER" id="PTHR22781:SF12">
    <property type="entry name" value="AP-3 COMPLEX SUBUNIT DELTA-1"/>
    <property type="match status" value="1"/>
</dbReference>
<dbReference type="PANTHER" id="PTHR22781">
    <property type="entry name" value="DELTA ADAPTIN-RELATED"/>
    <property type="match status" value="1"/>
</dbReference>
<dbReference type="PIRSF" id="PIRSF037092">
    <property type="entry name" value="AP3_complex_delta"/>
    <property type="match status" value="1"/>
</dbReference>
<accession>A0A8H3FGC3</accession>
<dbReference type="GO" id="GO:0006623">
    <property type="term" value="P:protein targeting to vacuole"/>
    <property type="evidence" value="ECO:0007669"/>
    <property type="project" value="TreeGrafter"/>
</dbReference>
<dbReference type="OrthoDB" id="10264595at2759"/>
<protein>
    <recommendedName>
        <fullName evidence="7">AP-3 complex subunit delta</fullName>
    </recommendedName>
</protein>
<feature type="compositionally biased region" description="Basic and acidic residues" evidence="8">
    <location>
        <begin position="885"/>
        <end position="896"/>
    </location>
</feature>